<dbReference type="Gene3D" id="1.10.443.10">
    <property type="entry name" value="Intergrase catalytic core"/>
    <property type="match status" value="1"/>
</dbReference>
<evidence type="ECO:0000256" key="1">
    <source>
        <dbReference type="ARBA" id="ARBA00022908"/>
    </source>
</evidence>
<name>A0ABT3T272_9GAMM</name>
<keyword evidence="2" id="KW-0233">DNA recombination</keyword>
<dbReference type="InterPro" id="IPR050090">
    <property type="entry name" value="Tyrosine_recombinase_XerCD"/>
</dbReference>
<evidence type="ECO:0000313" key="5">
    <source>
        <dbReference type="Proteomes" id="UP001143304"/>
    </source>
</evidence>
<dbReference type="InterPro" id="IPR002104">
    <property type="entry name" value="Integrase_catalytic"/>
</dbReference>
<feature type="domain" description="Tyr recombinase" evidence="3">
    <location>
        <begin position="168"/>
        <end position="361"/>
    </location>
</feature>
<evidence type="ECO:0000259" key="3">
    <source>
        <dbReference type="PROSITE" id="PS51898"/>
    </source>
</evidence>
<dbReference type="PROSITE" id="PS51898">
    <property type="entry name" value="TYR_RECOMBINASE"/>
    <property type="match status" value="1"/>
</dbReference>
<gene>
    <name evidence="4" type="ORF">EYC82_03205</name>
</gene>
<dbReference type="EMBL" id="SHNO01000001">
    <property type="protein sequence ID" value="MCX2976360.1"/>
    <property type="molecule type" value="Genomic_DNA"/>
</dbReference>
<dbReference type="Proteomes" id="UP001143304">
    <property type="component" value="Unassembled WGS sequence"/>
</dbReference>
<accession>A0ABT3T272</accession>
<organism evidence="4 5">
    <name type="scientific">Candidatus Marimicrobium litorale</name>
    <dbReference type="NCBI Taxonomy" id="2518991"/>
    <lineage>
        <taxon>Bacteria</taxon>
        <taxon>Pseudomonadati</taxon>
        <taxon>Pseudomonadota</taxon>
        <taxon>Gammaproteobacteria</taxon>
        <taxon>Cellvibrionales</taxon>
        <taxon>Halieaceae</taxon>
        <taxon>Marimicrobium</taxon>
    </lineage>
</organism>
<dbReference type="PANTHER" id="PTHR30349">
    <property type="entry name" value="PHAGE INTEGRASE-RELATED"/>
    <property type="match status" value="1"/>
</dbReference>
<dbReference type="Pfam" id="PF00589">
    <property type="entry name" value="Phage_integrase"/>
    <property type="match status" value="1"/>
</dbReference>
<dbReference type="PANTHER" id="PTHR30349:SF64">
    <property type="entry name" value="PROPHAGE INTEGRASE INTD-RELATED"/>
    <property type="match status" value="1"/>
</dbReference>
<dbReference type="InterPro" id="IPR013762">
    <property type="entry name" value="Integrase-like_cat_sf"/>
</dbReference>
<evidence type="ECO:0000256" key="2">
    <source>
        <dbReference type="ARBA" id="ARBA00023172"/>
    </source>
</evidence>
<dbReference type="InterPro" id="IPR011010">
    <property type="entry name" value="DNA_brk_join_enz"/>
</dbReference>
<protein>
    <submittedName>
        <fullName evidence="4">Site-specific integrase</fullName>
    </submittedName>
</protein>
<reference evidence="4" key="1">
    <citation type="submission" date="2019-02" db="EMBL/GenBank/DDBJ databases">
        <authorList>
            <person name="Li S.-H."/>
        </authorList>
    </citation>
    <scope>NUCLEOTIDE SEQUENCE</scope>
    <source>
        <strain evidence="4">IMCC11814</strain>
    </source>
</reference>
<dbReference type="CDD" id="cd00796">
    <property type="entry name" value="INT_Rci_Hp1_C"/>
    <property type="match status" value="1"/>
</dbReference>
<keyword evidence="5" id="KW-1185">Reference proteome</keyword>
<dbReference type="SUPFAM" id="SSF56349">
    <property type="entry name" value="DNA breaking-rejoining enzymes"/>
    <property type="match status" value="1"/>
</dbReference>
<proteinExistence type="predicted"/>
<dbReference type="RefSeq" id="WP_279248109.1">
    <property type="nucleotide sequence ID" value="NZ_SHNO01000001.1"/>
</dbReference>
<comment type="caution">
    <text evidence="4">The sequence shown here is derived from an EMBL/GenBank/DDBJ whole genome shotgun (WGS) entry which is preliminary data.</text>
</comment>
<evidence type="ECO:0000313" key="4">
    <source>
        <dbReference type="EMBL" id="MCX2976360.1"/>
    </source>
</evidence>
<keyword evidence="1" id="KW-0229">DNA integration</keyword>
<sequence length="366" mass="41775">MAQIYKRGDRWRAVIRMKGHPSKSKSFGLKREAEAWAAEEETRVNQGGASSTKKQTLSWLIDQYLDERDINEYDTEVLEWWRGKLGGVRVTELYQGDFKTARKSMMKLKVVTGPNKGELIAPATVNNRMAIISAVFSYAEDEHSALMKNRAHPIRGIRRLKVPPPRDPYKRGWDEEARELLLAECGALTVKRGGSNPVHEPALLMLVKMALASGARAGELLSLRWRDIDFDEGVAILYDTKNGDDRMIPLKDCIEDLLEWKTLRARGSTEREQQNDLVLYNTFSGKPYNYRQHWQKVMRVWMKKTGITNFRYHDLRHVAGTEWIRQGFDSMTVGKGLGHRSPASTKRYVHHSSEMIGKLGVSGKSG</sequence>